<feature type="transmembrane region" description="Helical" evidence="1">
    <location>
        <begin position="94"/>
        <end position="118"/>
    </location>
</feature>
<keyword evidence="1" id="KW-0472">Membrane</keyword>
<feature type="transmembrane region" description="Helical" evidence="1">
    <location>
        <begin position="124"/>
        <end position="146"/>
    </location>
</feature>
<feature type="transmembrane region" description="Helical" evidence="1">
    <location>
        <begin position="18"/>
        <end position="37"/>
    </location>
</feature>
<evidence type="ECO:0000313" key="2">
    <source>
        <dbReference type="EMBL" id="MFC0179829.1"/>
    </source>
</evidence>
<organism evidence="2 3">
    <name type="scientific">Thorsellia kenyensis</name>
    <dbReference type="NCBI Taxonomy" id="1549888"/>
    <lineage>
        <taxon>Bacteria</taxon>
        <taxon>Pseudomonadati</taxon>
        <taxon>Pseudomonadota</taxon>
        <taxon>Gammaproteobacteria</taxon>
        <taxon>Enterobacterales</taxon>
        <taxon>Thorselliaceae</taxon>
        <taxon>Thorsellia</taxon>
    </lineage>
</organism>
<comment type="caution">
    <text evidence="2">The sequence shown here is derived from an EMBL/GenBank/DDBJ whole genome shotgun (WGS) entry which is preliminary data.</text>
</comment>
<reference evidence="2 3" key="1">
    <citation type="submission" date="2024-09" db="EMBL/GenBank/DDBJ databases">
        <authorList>
            <person name="Sun Q."/>
            <person name="Mori K."/>
        </authorList>
    </citation>
    <scope>NUCLEOTIDE SEQUENCE [LARGE SCALE GENOMIC DNA]</scope>
    <source>
        <strain evidence="2 3">CCM 8545</strain>
    </source>
</reference>
<evidence type="ECO:0000256" key="1">
    <source>
        <dbReference type="SAM" id="Phobius"/>
    </source>
</evidence>
<keyword evidence="3" id="KW-1185">Reference proteome</keyword>
<sequence>MATHSFWTQKHSIKLTQWVIKFTSIAILFIFSSAPFSESLLAEKISSDVHVIFSFILMTLYSGGILGLLLMYFLLKLLKNILNNQVFIGDNIHYLRVISWICFLGGLIGLISTFYWILWLPVSFMAIFIGLIIRVIKNILAAAITIKEENDYTI</sequence>
<keyword evidence="1" id="KW-0812">Transmembrane</keyword>
<proteinExistence type="predicted"/>
<protein>
    <submittedName>
        <fullName evidence="2">DUF2975 domain-containing protein</fullName>
    </submittedName>
</protein>
<name>A0ABV6CA33_9GAMM</name>
<gene>
    <name evidence="2" type="ORF">ACFFIT_06975</name>
</gene>
<feature type="transmembrane region" description="Helical" evidence="1">
    <location>
        <begin position="49"/>
        <end position="74"/>
    </location>
</feature>
<evidence type="ECO:0000313" key="3">
    <source>
        <dbReference type="Proteomes" id="UP001589758"/>
    </source>
</evidence>
<dbReference type="Pfam" id="PF11188">
    <property type="entry name" value="DUF2975"/>
    <property type="match status" value="1"/>
</dbReference>
<keyword evidence="1" id="KW-1133">Transmembrane helix</keyword>
<accession>A0ABV6CA33</accession>
<dbReference type="Proteomes" id="UP001589758">
    <property type="component" value="Unassembled WGS sequence"/>
</dbReference>
<dbReference type="InterPro" id="IPR021354">
    <property type="entry name" value="DUF2975"/>
</dbReference>
<dbReference type="RefSeq" id="WP_385876934.1">
    <property type="nucleotide sequence ID" value="NZ_JBHLXE010000076.1"/>
</dbReference>
<dbReference type="EMBL" id="JBHLXE010000076">
    <property type="protein sequence ID" value="MFC0179829.1"/>
    <property type="molecule type" value="Genomic_DNA"/>
</dbReference>